<evidence type="ECO:0000256" key="1">
    <source>
        <dbReference type="ARBA" id="ARBA00004442"/>
    </source>
</evidence>
<dbReference type="Pfam" id="PF02321">
    <property type="entry name" value="OEP"/>
    <property type="match status" value="2"/>
</dbReference>
<protein>
    <recommendedName>
        <fullName evidence="10">RND transporter</fullName>
    </recommendedName>
</protein>
<reference evidence="8 9" key="1">
    <citation type="journal article" date="2016" name="Nat. Commun.">
        <title>Thousands of microbial genomes shed light on interconnected biogeochemical processes in an aquifer system.</title>
        <authorList>
            <person name="Anantharaman K."/>
            <person name="Brown C.T."/>
            <person name="Hug L.A."/>
            <person name="Sharon I."/>
            <person name="Castelle C.J."/>
            <person name="Probst A.J."/>
            <person name="Thomas B.C."/>
            <person name="Singh A."/>
            <person name="Wilkins M.J."/>
            <person name="Karaoz U."/>
            <person name="Brodie E.L."/>
            <person name="Williams K.H."/>
            <person name="Hubbard S.S."/>
            <person name="Banfield J.F."/>
        </authorList>
    </citation>
    <scope>NUCLEOTIDE SEQUENCE [LARGE SCALE GENOMIC DNA]</scope>
</reference>
<evidence type="ECO:0000256" key="3">
    <source>
        <dbReference type="ARBA" id="ARBA00022448"/>
    </source>
</evidence>
<keyword evidence="4" id="KW-1134">Transmembrane beta strand</keyword>
<evidence type="ECO:0000256" key="7">
    <source>
        <dbReference type="ARBA" id="ARBA00023237"/>
    </source>
</evidence>
<keyword evidence="3" id="KW-0813">Transport</keyword>
<dbReference type="GO" id="GO:1990281">
    <property type="term" value="C:efflux pump complex"/>
    <property type="evidence" value="ECO:0007669"/>
    <property type="project" value="TreeGrafter"/>
</dbReference>
<dbReference type="AlphaFoldDB" id="A0A1G1KUF8"/>
<keyword evidence="7" id="KW-0998">Cell outer membrane</keyword>
<gene>
    <name evidence="8" type="ORF">A3G33_00150</name>
</gene>
<dbReference type="Proteomes" id="UP000178187">
    <property type="component" value="Unassembled WGS sequence"/>
</dbReference>
<evidence type="ECO:0008006" key="10">
    <source>
        <dbReference type="Google" id="ProtNLM"/>
    </source>
</evidence>
<evidence type="ECO:0000256" key="2">
    <source>
        <dbReference type="ARBA" id="ARBA00007613"/>
    </source>
</evidence>
<comment type="similarity">
    <text evidence="2">Belongs to the outer membrane factor (OMF) (TC 1.B.17) family.</text>
</comment>
<organism evidence="8 9">
    <name type="scientific">Candidatus Danuiimicrobium aquiferis</name>
    <dbReference type="NCBI Taxonomy" id="1801832"/>
    <lineage>
        <taxon>Bacteria</taxon>
        <taxon>Pseudomonadati</taxon>
        <taxon>Candidatus Omnitrophota</taxon>
        <taxon>Candidatus Danuiimicrobium</taxon>
    </lineage>
</organism>
<proteinExistence type="inferred from homology"/>
<dbReference type="Gene3D" id="1.20.1600.10">
    <property type="entry name" value="Outer membrane efflux proteins (OEP)"/>
    <property type="match status" value="1"/>
</dbReference>
<evidence type="ECO:0000313" key="8">
    <source>
        <dbReference type="EMBL" id="OGW96209.1"/>
    </source>
</evidence>
<dbReference type="GO" id="GO:0015288">
    <property type="term" value="F:porin activity"/>
    <property type="evidence" value="ECO:0007669"/>
    <property type="project" value="TreeGrafter"/>
</dbReference>
<dbReference type="GO" id="GO:0015562">
    <property type="term" value="F:efflux transmembrane transporter activity"/>
    <property type="evidence" value="ECO:0007669"/>
    <property type="project" value="InterPro"/>
</dbReference>
<dbReference type="InterPro" id="IPR003423">
    <property type="entry name" value="OMP_efflux"/>
</dbReference>
<evidence type="ECO:0000256" key="5">
    <source>
        <dbReference type="ARBA" id="ARBA00022692"/>
    </source>
</evidence>
<comment type="caution">
    <text evidence="8">The sequence shown here is derived from an EMBL/GenBank/DDBJ whole genome shotgun (WGS) entry which is preliminary data.</text>
</comment>
<dbReference type="EMBL" id="MHFR01000052">
    <property type="protein sequence ID" value="OGW96209.1"/>
    <property type="molecule type" value="Genomic_DNA"/>
</dbReference>
<evidence type="ECO:0000256" key="4">
    <source>
        <dbReference type="ARBA" id="ARBA00022452"/>
    </source>
</evidence>
<dbReference type="PANTHER" id="PTHR30026:SF20">
    <property type="entry name" value="OUTER MEMBRANE PROTEIN TOLC"/>
    <property type="match status" value="1"/>
</dbReference>
<keyword evidence="5" id="KW-0812">Transmembrane</keyword>
<keyword evidence="6" id="KW-0472">Membrane</keyword>
<name>A0A1G1KUF8_9BACT</name>
<evidence type="ECO:0000256" key="6">
    <source>
        <dbReference type="ARBA" id="ARBA00023136"/>
    </source>
</evidence>
<comment type="subcellular location">
    <subcellularLocation>
        <location evidence="1">Cell outer membrane</location>
    </subcellularLocation>
</comment>
<dbReference type="PANTHER" id="PTHR30026">
    <property type="entry name" value="OUTER MEMBRANE PROTEIN TOLC"/>
    <property type="match status" value="1"/>
</dbReference>
<evidence type="ECO:0000313" key="9">
    <source>
        <dbReference type="Proteomes" id="UP000178187"/>
    </source>
</evidence>
<sequence length="478" mass="53443">MKQCGRFPPKVFGNDTKRYSKRPLNGYLREWSGIELKRSAPTISKTAIIFFSVIFISGCLTVRLPKVEIKETKEGTRLTWKEVVNQTLRNNPDLVSARYDISSSAQNRNQVVGNFLPTVSGSLERDRLRTTSTADMHDSIEAGISGEQPLFTGFDNTGKFLKAKKDLETSKWSYQETSANARNQLRSSYVALLRLERLLETNGGIAERRKNNAELIRLRYDGGRENLGSALRAEAISDRAAFGVRQTRRQIDSESLLLCRQIGNEFRMPIRVEGDLEKMIPKNIDSVPGYSELAEKVPTVHKLISTAESYKAALISAQATAWPQISGLLDYGYSGNQWSDMRDAFLVGIKVSMPFFSGGKNVEAILKAKADYKSALEKARSAQNDAIAQLADAWTQLKDAVEIVDVQNKFLLAARKRAEIIRAEYATGLVNFQDFDIAEQDLADSEVAYVQSLSNVLLKEANWEFVKGSTLEDALNEK</sequence>
<dbReference type="SUPFAM" id="SSF56954">
    <property type="entry name" value="Outer membrane efflux proteins (OEP)"/>
    <property type="match status" value="1"/>
</dbReference>
<dbReference type="InterPro" id="IPR051906">
    <property type="entry name" value="TolC-like"/>
</dbReference>
<accession>A0A1G1KUF8</accession>
<dbReference type="GO" id="GO:0009279">
    <property type="term" value="C:cell outer membrane"/>
    <property type="evidence" value="ECO:0007669"/>
    <property type="project" value="UniProtKB-SubCell"/>
</dbReference>